<accession>A0AAN6LX55</accession>
<reference evidence="5 6" key="1">
    <citation type="submission" date="2021-02" db="EMBL/GenBank/DDBJ databases">
        <title>Genome assembly of Pseudopithomyces chartarum.</title>
        <authorList>
            <person name="Jauregui R."/>
            <person name="Singh J."/>
            <person name="Voisey C."/>
        </authorList>
    </citation>
    <scope>NUCLEOTIDE SEQUENCE [LARGE SCALE GENOMIC DNA]</scope>
    <source>
        <strain evidence="5 6">AGR01</strain>
    </source>
</reference>
<organism evidence="5 6">
    <name type="scientific">Pseudopithomyces chartarum</name>
    <dbReference type="NCBI Taxonomy" id="1892770"/>
    <lineage>
        <taxon>Eukaryota</taxon>
        <taxon>Fungi</taxon>
        <taxon>Dikarya</taxon>
        <taxon>Ascomycota</taxon>
        <taxon>Pezizomycotina</taxon>
        <taxon>Dothideomycetes</taxon>
        <taxon>Pleosporomycetidae</taxon>
        <taxon>Pleosporales</taxon>
        <taxon>Massarineae</taxon>
        <taxon>Didymosphaeriaceae</taxon>
        <taxon>Pseudopithomyces</taxon>
    </lineage>
</organism>
<keyword evidence="6" id="KW-1185">Reference proteome</keyword>
<evidence type="ECO:0000256" key="3">
    <source>
        <dbReference type="ARBA" id="ARBA00038502"/>
    </source>
</evidence>
<protein>
    <recommendedName>
        <fullName evidence="4">N-acetyltransferase domain-containing protein</fullName>
    </recommendedName>
</protein>
<comment type="caution">
    <text evidence="5">The sequence shown here is derived from an EMBL/GenBank/DDBJ whole genome shotgun (WGS) entry which is preliminary data.</text>
</comment>
<evidence type="ECO:0000313" key="5">
    <source>
        <dbReference type="EMBL" id="KAK3207329.1"/>
    </source>
</evidence>
<evidence type="ECO:0000256" key="2">
    <source>
        <dbReference type="ARBA" id="ARBA00023315"/>
    </source>
</evidence>
<sequence>MVALAKAAEGHDLPLPEPLFRTKRLLARPMHPQDAPSAQRACAPASITRYMSLAFAHPYTIEHANTWIAMNKESPHNHLFLTTIEDPRTVIGGIGLRPGSDTQSHTGEVGYWLAEEHQGKRMMIEALDGFVHWAFTQRDGDGSAPAQGTPPEAKKTKLFAEVFAGNTASMHILERCGFQKEGVQKDQVVTRYGEVTDLHLYGLTLKDWKTWRDGEGREI</sequence>
<dbReference type="InterPro" id="IPR051531">
    <property type="entry name" value="N-acetyltransferase"/>
</dbReference>
<dbReference type="PROSITE" id="PS51186">
    <property type="entry name" value="GNAT"/>
    <property type="match status" value="1"/>
</dbReference>
<keyword evidence="1" id="KW-0808">Transferase</keyword>
<comment type="similarity">
    <text evidence="3">Belongs to the acetyltransferase family. RimJ subfamily.</text>
</comment>
<dbReference type="PANTHER" id="PTHR43792:SF8">
    <property type="entry name" value="[RIBOSOMAL PROTEIN US5]-ALANINE N-ACETYLTRANSFERASE"/>
    <property type="match status" value="1"/>
</dbReference>
<dbReference type="InterPro" id="IPR000182">
    <property type="entry name" value="GNAT_dom"/>
</dbReference>
<evidence type="ECO:0000313" key="6">
    <source>
        <dbReference type="Proteomes" id="UP001280581"/>
    </source>
</evidence>
<keyword evidence="2" id="KW-0012">Acyltransferase</keyword>
<name>A0AAN6LX55_9PLEO</name>
<gene>
    <name evidence="5" type="ORF">GRF29_103g666984</name>
</gene>
<dbReference type="SUPFAM" id="SSF55729">
    <property type="entry name" value="Acyl-CoA N-acyltransferases (Nat)"/>
    <property type="match status" value="1"/>
</dbReference>
<evidence type="ECO:0000259" key="4">
    <source>
        <dbReference type="PROSITE" id="PS51186"/>
    </source>
</evidence>
<proteinExistence type="inferred from homology"/>
<dbReference type="Proteomes" id="UP001280581">
    <property type="component" value="Unassembled WGS sequence"/>
</dbReference>
<feature type="domain" description="N-acetyltransferase" evidence="4">
    <location>
        <begin position="25"/>
        <end position="199"/>
    </location>
</feature>
<dbReference type="EMBL" id="WVTA01000009">
    <property type="protein sequence ID" value="KAK3207329.1"/>
    <property type="molecule type" value="Genomic_DNA"/>
</dbReference>
<dbReference type="PANTHER" id="PTHR43792">
    <property type="entry name" value="GNAT FAMILY, PUTATIVE (AFU_ORTHOLOGUE AFUA_3G00765)-RELATED-RELATED"/>
    <property type="match status" value="1"/>
</dbReference>
<evidence type="ECO:0000256" key="1">
    <source>
        <dbReference type="ARBA" id="ARBA00022679"/>
    </source>
</evidence>
<dbReference type="Pfam" id="PF13302">
    <property type="entry name" value="Acetyltransf_3"/>
    <property type="match status" value="1"/>
</dbReference>
<dbReference type="AlphaFoldDB" id="A0AAN6LX55"/>
<dbReference type="GO" id="GO:0016747">
    <property type="term" value="F:acyltransferase activity, transferring groups other than amino-acyl groups"/>
    <property type="evidence" value="ECO:0007669"/>
    <property type="project" value="InterPro"/>
</dbReference>
<dbReference type="Gene3D" id="3.40.630.30">
    <property type="match status" value="1"/>
</dbReference>
<dbReference type="InterPro" id="IPR016181">
    <property type="entry name" value="Acyl_CoA_acyltransferase"/>
</dbReference>